<dbReference type="AlphaFoldDB" id="A0A3N9TDZ1"/>
<evidence type="ECO:0000313" key="11">
    <source>
        <dbReference type="Proteomes" id="UP000281112"/>
    </source>
</evidence>
<dbReference type="GO" id="GO:0006508">
    <property type="term" value="P:proteolysis"/>
    <property type="evidence" value="ECO:0007669"/>
    <property type="project" value="UniProtKB-KW"/>
</dbReference>
<evidence type="ECO:0000256" key="4">
    <source>
        <dbReference type="ARBA" id="ARBA00022670"/>
    </source>
</evidence>
<organism evidence="10 11">
    <name type="scientific">Vibrio viridaestus</name>
    <dbReference type="NCBI Taxonomy" id="2487322"/>
    <lineage>
        <taxon>Bacteria</taxon>
        <taxon>Pseudomonadati</taxon>
        <taxon>Pseudomonadota</taxon>
        <taxon>Gammaproteobacteria</taxon>
        <taxon>Vibrionales</taxon>
        <taxon>Vibrionaceae</taxon>
        <taxon>Vibrio</taxon>
    </lineage>
</organism>
<evidence type="ECO:0000259" key="9">
    <source>
        <dbReference type="PROSITE" id="PS00631"/>
    </source>
</evidence>
<dbReference type="RefSeq" id="WP_124937838.1">
    <property type="nucleotide sequence ID" value="NZ_RJVQ01000006.1"/>
</dbReference>
<dbReference type="GO" id="GO:0070006">
    <property type="term" value="F:metalloaminopeptidase activity"/>
    <property type="evidence" value="ECO:0007669"/>
    <property type="project" value="InterPro"/>
</dbReference>
<dbReference type="Pfam" id="PF12404">
    <property type="entry name" value="DUF3663"/>
    <property type="match status" value="1"/>
</dbReference>
<dbReference type="PANTHER" id="PTHR11963:SF20">
    <property type="entry name" value="PEPTIDASE B"/>
    <property type="match status" value="1"/>
</dbReference>
<keyword evidence="3" id="KW-0963">Cytoplasm</keyword>
<dbReference type="PANTHER" id="PTHR11963">
    <property type="entry name" value="LEUCINE AMINOPEPTIDASE-RELATED"/>
    <property type="match status" value="1"/>
</dbReference>
<dbReference type="SUPFAM" id="SSF53187">
    <property type="entry name" value="Zn-dependent exopeptidases"/>
    <property type="match status" value="1"/>
</dbReference>
<dbReference type="NCBIfam" id="NF003450">
    <property type="entry name" value="PRK05015.1"/>
    <property type="match status" value="1"/>
</dbReference>
<comment type="caution">
    <text evidence="10">The sequence shown here is derived from an EMBL/GenBank/DDBJ whole genome shotgun (WGS) entry which is preliminary data.</text>
</comment>
<dbReference type="OrthoDB" id="9809354at2"/>
<feature type="domain" description="Cytosol aminopeptidase" evidence="9">
    <location>
        <begin position="276"/>
        <end position="283"/>
    </location>
</feature>
<keyword evidence="6 10" id="KW-0378">Hydrolase</keyword>
<name>A0A3N9TDZ1_9VIBR</name>
<dbReference type="EMBL" id="RJVQ01000006">
    <property type="protein sequence ID" value="RQW62300.1"/>
    <property type="molecule type" value="Genomic_DNA"/>
</dbReference>
<keyword evidence="11" id="KW-1185">Reference proteome</keyword>
<keyword evidence="4" id="KW-0645">Protease</keyword>
<evidence type="ECO:0000256" key="8">
    <source>
        <dbReference type="ARBA" id="ARBA00055139"/>
    </source>
</evidence>
<keyword evidence="2 10" id="KW-0031">Aminopeptidase</keyword>
<dbReference type="InterPro" id="IPR000819">
    <property type="entry name" value="Peptidase_M17_C"/>
</dbReference>
<protein>
    <submittedName>
        <fullName evidence="10">Aminopeptidase PepB</fullName>
        <ecNumber evidence="10">3.4.11.23</ecNumber>
    </submittedName>
</protein>
<evidence type="ECO:0000256" key="3">
    <source>
        <dbReference type="ARBA" id="ARBA00022490"/>
    </source>
</evidence>
<dbReference type="GO" id="GO:0030145">
    <property type="term" value="F:manganese ion binding"/>
    <property type="evidence" value="ECO:0007669"/>
    <property type="project" value="InterPro"/>
</dbReference>
<evidence type="ECO:0000256" key="2">
    <source>
        <dbReference type="ARBA" id="ARBA00022438"/>
    </source>
</evidence>
<dbReference type="PROSITE" id="PS00631">
    <property type="entry name" value="CYTOSOL_AP"/>
    <property type="match status" value="1"/>
</dbReference>
<accession>A0A3N9TDZ1</accession>
<dbReference type="InterPro" id="IPR008330">
    <property type="entry name" value="Pept_M17_PepB"/>
</dbReference>
<dbReference type="Pfam" id="PF00883">
    <property type="entry name" value="Peptidase_M17"/>
    <property type="match status" value="1"/>
</dbReference>
<dbReference type="CDD" id="cd00433">
    <property type="entry name" value="Peptidase_M17"/>
    <property type="match status" value="1"/>
</dbReference>
<evidence type="ECO:0000313" key="10">
    <source>
        <dbReference type="EMBL" id="RQW62300.1"/>
    </source>
</evidence>
<dbReference type="InterPro" id="IPR047620">
    <property type="entry name" value="M17_PepB-like_N"/>
</dbReference>
<proteinExistence type="inferred from homology"/>
<dbReference type="GO" id="GO:0005737">
    <property type="term" value="C:cytoplasm"/>
    <property type="evidence" value="ECO:0007669"/>
    <property type="project" value="InterPro"/>
</dbReference>
<comment type="function">
    <text evidence="8">Probably plays an important role in intracellular peptide degradation.</text>
</comment>
<dbReference type="PRINTS" id="PR00481">
    <property type="entry name" value="LAMNOPPTDASE"/>
</dbReference>
<dbReference type="PIRSF" id="PIRSF036388">
    <property type="entry name" value="Ctsl_amnpptdse_B"/>
    <property type="match status" value="1"/>
</dbReference>
<gene>
    <name evidence="10" type="primary">pepB</name>
    <name evidence="10" type="ORF">EES38_14060</name>
</gene>
<dbReference type="EC" id="3.4.11.23" evidence="10"/>
<dbReference type="Gene3D" id="3.40.630.10">
    <property type="entry name" value="Zn peptidases"/>
    <property type="match status" value="1"/>
</dbReference>
<reference evidence="10 11" key="1">
    <citation type="submission" date="2018-11" db="EMBL/GenBank/DDBJ databases">
        <title>Vibrio LJC006 sp. nov., isolated from seawater during the bloom of the enteromorpha.</title>
        <authorList>
            <person name="Liang J."/>
        </authorList>
    </citation>
    <scope>NUCLEOTIDE SEQUENCE [LARGE SCALE GENOMIC DNA]</scope>
    <source>
        <strain evidence="10 11">LJC006</strain>
    </source>
</reference>
<evidence type="ECO:0000256" key="6">
    <source>
        <dbReference type="ARBA" id="ARBA00022801"/>
    </source>
</evidence>
<dbReference type="Proteomes" id="UP000281112">
    <property type="component" value="Unassembled WGS sequence"/>
</dbReference>
<sequence>MSASMSVYISQSKAPEQWGEKALLSFGQSGATIHLFESQDPLALVQKAARKLDGQGIRNAELSGSDWDLESIWAFYQGYRDPKKANQLSWPDLEEAEQAELEARIKVSSWARDIVNKSAEEVAPRQLATMAAEFIKSLAPEKVTYRIVKDKDLLAEGWEGIFAVGRGSDRTSAMLQLDYNPTGDENAPVYACLVGKGITFDSGGYSLKPSNFMSSMKSDMGGSAMVSGGLGLAILRGLNKRVKLILCCAENMVNGRALKLGDIITYKNGKTVEIMNTDAEGRLVLADGLIFASEQKPELIIDCATLTGAAKNALGNDYHALLSFDDELSHKALTIAKQEKEGLWSLPLASFHREMLPSSFADLSNISSGDYSPGASTAAAFLSYFVEDYQKGWLHFDCSATYRKSPSDKWSSGATGTGIRTLAGILGESA</sequence>
<evidence type="ECO:0000256" key="5">
    <source>
        <dbReference type="ARBA" id="ARBA00022723"/>
    </source>
</evidence>
<comment type="similarity">
    <text evidence="1">Belongs to the peptidase M17 family.</text>
</comment>
<dbReference type="InterPro" id="IPR011356">
    <property type="entry name" value="Leucine_aapep/pepB"/>
</dbReference>
<keyword evidence="7" id="KW-0464">Manganese</keyword>
<keyword evidence="5" id="KW-0479">Metal-binding</keyword>
<evidence type="ECO:0000256" key="7">
    <source>
        <dbReference type="ARBA" id="ARBA00023211"/>
    </source>
</evidence>
<dbReference type="FunFam" id="3.40.630.10:FF:000037">
    <property type="entry name" value="Peptidase B"/>
    <property type="match status" value="1"/>
</dbReference>
<evidence type="ECO:0000256" key="1">
    <source>
        <dbReference type="ARBA" id="ARBA00009528"/>
    </source>
</evidence>